<dbReference type="GO" id="GO:0006406">
    <property type="term" value="P:mRNA export from nucleus"/>
    <property type="evidence" value="ECO:0007669"/>
    <property type="project" value="TreeGrafter"/>
</dbReference>
<evidence type="ECO:0000313" key="5">
    <source>
        <dbReference type="WBParaSite" id="MBELARI_LOCUS17385"/>
    </source>
</evidence>
<name>A0AAF3ETJ3_9BILA</name>
<dbReference type="AlphaFoldDB" id="A0AAF3ETJ3"/>
<dbReference type="Proteomes" id="UP000887575">
    <property type="component" value="Unassembled WGS sequence"/>
</dbReference>
<dbReference type="InterPro" id="IPR025715">
    <property type="entry name" value="FoP_C"/>
</dbReference>
<keyword evidence="1" id="KW-0694">RNA-binding</keyword>
<dbReference type="PANTHER" id="PTHR19965:SF82">
    <property type="entry name" value="THO COMPLEX SUBUNIT 4"/>
    <property type="match status" value="1"/>
</dbReference>
<dbReference type="InterPro" id="IPR035979">
    <property type="entry name" value="RBD_domain_sf"/>
</dbReference>
<dbReference type="GO" id="GO:0003729">
    <property type="term" value="F:mRNA binding"/>
    <property type="evidence" value="ECO:0007669"/>
    <property type="project" value="TreeGrafter"/>
</dbReference>
<dbReference type="InterPro" id="IPR051229">
    <property type="entry name" value="ALYREF_mRNA_export"/>
</dbReference>
<proteinExistence type="predicted"/>
<feature type="domain" description="Chromatin target of PRMT1 protein C-terminal" evidence="3">
    <location>
        <begin position="211"/>
        <end position="253"/>
    </location>
</feature>
<dbReference type="SUPFAM" id="SSF54928">
    <property type="entry name" value="RNA-binding domain, RBD"/>
    <property type="match status" value="1"/>
</dbReference>
<dbReference type="Gene3D" id="3.30.70.330">
    <property type="match status" value="1"/>
</dbReference>
<accession>A0AAF3ETJ3</accession>
<feature type="compositionally biased region" description="Basic and acidic residues" evidence="2">
    <location>
        <begin position="52"/>
        <end position="63"/>
    </location>
</feature>
<reference evidence="5" key="1">
    <citation type="submission" date="2024-02" db="UniProtKB">
        <authorList>
            <consortium name="WormBaseParasite"/>
        </authorList>
    </citation>
    <scope>IDENTIFICATION</scope>
</reference>
<dbReference type="WBParaSite" id="MBELARI_LOCUS17385">
    <property type="protein sequence ID" value="MBELARI_LOCUS17385"/>
    <property type="gene ID" value="MBELARI_LOCUS17385"/>
</dbReference>
<organism evidence="4 5">
    <name type="scientific">Mesorhabditis belari</name>
    <dbReference type="NCBI Taxonomy" id="2138241"/>
    <lineage>
        <taxon>Eukaryota</taxon>
        <taxon>Metazoa</taxon>
        <taxon>Ecdysozoa</taxon>
        <taxon>Nematoda</taxon>
        <taxon>Chromadorea</taxon>
        <taxon>Rhabditida</taxon>
        <taxon>Rhabditina</taxon>
        <taxon>Rhabditomorpha</taxon>
        <taxon>Rhabditoidea</taxon>
        <taxon>Rhabditidae</taxon>
        <taxon>Mesorhabditinae</taxon>
        <taxon>Mesorhabditis</taxon>
    </lineage>
</organism>
<feature type="compositionally biased region" description="Gly residues" evidence="2">
    <location>
        <begin position="37"/>
        <end position="48"/>
    </location>
</feature>
<dbReference type="GO" id="GO:0005634">
    <property type="term" value="C:nucleus"/>
    <property type="evidence" value="ECO:0007669"/>
    <property type="project" value="TreeGrafter"/>
</dbReference>
<keyword evidence="4" id="KW-1185">Reference proteome</keyword>
<evidence type="ECO:0000259" key="3">
    <source>
        <dbReference type="Pfam" id="PF13865"/>
    </source>
</evidence>
<evidence type="ECO:0000256" key="2">
    <source>
        <dbReference type="SAM" id="MobiDB-lite"/>
    </source>
</evidence>
<evidence type="ECO:0000313" key="4">
    <source>
        <dbReference type="Proteomes" id="UP000887575"/>
    </source>
</evidence>
<feature type="region of interest" description="Disordered" evidence="2">
    <location>
        <begin position="1"/>
        <end position="75"/>
    </location>
</feature>
<feature type="compositionally biased region" description="Basic and acidic residues" evidence="2">
    <location>
        <begin position="228"/>
        <end position="238"/>
    </location>
</feature>
<dbReference type="InterPro" id="IPR012677">
    <property type="entry name" value="Nucleotide-bd_a/b_plait_sf"/>
</dbReference>
<protein>
    <recommendedName>
        <fullName evidence="3">Chromatin target of PRMT1 protein C-terminal domain-containing protein</fullName>
    </recommendedName>
</protein>
<sequence>MDVSLDDIIAQNKKSKGGRQVGGFRSAGGRNDSARPRGGGRGNGGGGSRSTHVPDGRWKHDMFGKGPASGGGGRKEVARIGAGGNPRVRVLLSNLAATVNTADLEELFNPYNIESVNVHFNEQGEPVGTGDLSLRRKDAIQMLQDLKGLAIDEQVVKMTLVDETSSVTVGTIRDRIKLNRPKVEVAVAVVDQLEMDARHMTCTMTEWNDQGDEPRSGGGRRGGRGGGRRGDGGKKPLTEDELNAQLEAYMTKGKDDDMA</sequence>
<evidence type="ECO:0000256" key="1">
    <source>
        <dbReference type="ARBA" id="ARBA00022884"/>
    </source>
</evidence>
<feature type="region of interest" description="Disordered" evidence="2">
    <location>
        <begin position="205"/>
        <end position="242"/>
    </location>
</feature>
<dbReference type="Pfam" id="PF13865">
    <property type="entry name" value="FoP_duplication"/>
    <property type="match status" value="1"/>
</dbReference>
<dbReference type="PANTHER" id="PTHR19965">
    <property type="entry name" value="RNA AND EXPORT FACTOR BINDING PROTEIN"/>
    <property type="match status" value="1"/>
</dbReference>